<keyword evidence="5" id="KW-1133">Transmembrane helix</keyword>
<keyword evidence="10" id="KW-1185">Reference proteome</keyword>
<dbReference type="Pfam" id="PF02416">
    <property type="entry name" value="TatA_B_E"/>
    <property type="match status" value="1"/>
</dbReference>
<evidence type="ECO:0000256" key="1">
    <source>
        <dbReference type="ARBA" id="ARBA00004167"/>
    </source>
</evidence>
<dbReference type="Gene3D" id="1.20.5.3310">
    <property type="match status" value="1"/>
</dbReference>
<keyword evidence="6" id="KW-0811">Translocation</keyword>
<evidence type="ECO:0000256" key="7">
    <source>
        <dbReference type="ARBA" id="ARBA00023136"/>
    </source>
</evidence>
<dbReference type="PRINTS" id="PR01506">
    <property type="entry name" value="TATBPROTEIN"/>
</dbReference>
<gene>
    <name evidence="9" type="ORF">BJ986_000723</name>
</gene>
<comment type="subcellular location">
    <subcellularLocation>
        <location evidence="1">Membrane</location>
        <topology evidence="1">Single-pass membrane protein</topology>
    </subcellularLocation>
</comment>
<evidence type="ECO:0000256" key="6">
    <source>
        <dbReference type="ARBA" id="ARBA00023010"/>
    </source>
</evidence>
<evidence type="ECO:0000256" key="5">
    <source>
        <dbReference type="ARBA" id="ARBA00022989"/>
    </source>
</evidence>
<keyword evidence="4" id="KW-0653">Protein transport</keyword>
<keyword evidence="3" id="KW-0812">Transmembrane</keyword>
<protein>
    <submittedName>
        <fullName evidence="9">Sec-independent protein translocase protein TatB</fullName>
    </submittedName>
</protein>
<comment type="caution">
    <text evidence="9">The sequence shown here is derived from an EMBL/GenBank/DDBJ whole genome shotgun (WGS) entry which is preliminary data.</text>
</comment>
<proteinExistence type="predicted"/>
<name>A0A852WL86_9MICO</name>
<dbReference type="InterPro" id="IPR003369">
    <property type="entry name" value="TatA/B/E"/>
</dbReference>
<dbReference type="EMBL" id="JACCAB010000001">
    <property type="protein sequence ID" value="NYG06236.1"/>
    <property type="molecule type" value="Genomic_DNA"/>
</dbReference>
<accession>A0A852WL86</accession>
<dbReference type="Proteomes" id="UP000573599">
    <property type="component" value="Unassembled WGS sequence"/>
</dbReference>
<evidence type="ECO:0000313" key="10">
    <source>
        <dbReference type="Proteomes" id="UP000573599"/>
    </source>
</evidence>
<keyword evidence="2" id="KW-0813">Transport</keyword>
<evidence type="ECO:0000256" key="3">
    <source>
        <dbReference type="ARBA" id="ARBA00022692"/>
    </source>
</evidence>
<dbReference type="AlphaFoldDB" id="A0A852WL86"/>
<dbReference type="RefSeq" id="WP_179420754.1">
    <property type="nucleotide sequence ID" value="NZ_JACCAB010000001.1"/>
</dbReference>
<reference evidence="9 10" key="1">
    <citation type="submission" date="2020-07" db="EMBL/GenBank/DDBJ databases">
        <title>Sequencing the genomes of 1000 actinobacteria strains.</title>
        <authorList>
            <person name="Klenk H.-P."/>
        </authorList>
    </citation>
    <scope>NUCLEOTIDE SEQUENCE [LARGE SCALE GENOMIC DNA]</scope>
    <source>
        <strain evidence="9 10">DSM 23987</strain>
    </source>
</reference>
<evidence type="ECO:0000313" key="9">
    <source>
        <dbReference type="EMBL" id="NYG06236.1"/>
    </source>
</evidence>
<evidence type="ECO:0000256" key="2">
    <source>
        <dbReference type="ARBA" id="ARBA00022448"/>
    </source>
</evidence>
<organism evidence="9 10">
    <name type="scientific">Pedococcus badiiscoriae</name>
    <dbReference type="NCBI Taxonomy" id="642776"/>
    <lineage>
        <taxon>Bacteria</taxon>
        <taxon>Bacillati</taxon>
        <taxon>Actinomycetota</taxon>
        <taxon>Actinomycetes</taxon>
        <taxon>Micrococcales</taxon>
        <taxon>Intrasporangiaceae</taxon>
        <taxon>Pedococcus</taxon>
    </lineage>
</organism>
<keyword evidence="7" id="KW-0472">Membrane</keyword>
<evidence type="ECO:0000256" key="8">
    <source>
        <dbReference type="SAM" id="MobiDB-lite"/>
    </source>
</evidence>
<sequence>MAGVNGWEFIALIVLAVVILGPERLPEYAAKLAQFVRQARAMAEGAKGQLREQMGPEFDDIDWRQYDPRQYDPRRIVREALLDPTPVQPEGMGSSFAAGARGFDAAKPTPFDDDAT</sequence>
<feature type="region of interest" description="Disordered" evidence="8">
    <location>
        <begin position="83"/>
        <end position="116"/>
    </location>
</feature>
<evidence type="ECO:0000256" key="4">
    <source>
        <dbReference type="ARBA" id="ARBA00022927"/>
    </source>
</evidence>